<evidence type="ECO:0000256" key="3">
    <source>
        <dbReference type="ARBA" id="ARBA00022475"/>
    </source>
</evidence>
<evidence type="ECO:0000256" key="4">
    <source>
        <dbReference type="ARBA" id="ARBA00022519"/>
    </source>
</evidence>
<evidence type="ECO:0000256" key="7">
    <source>
        <dbReference type="ARBA" id="ARBA00023136"/>
    </source>
</evidence>
<dbReference type="CDD" id="cd06261">
    <property type="entry name" value="TM_PBP2"/>
    <property type="match status" value="1"/>
</dbReference>
<protein>
    <submittedName>
        <fullName evidence="10">Putative spermidine/putrescine transport system permease protein</fullName>
    </submittedName>
</protein>
<feature type="transmembrane region" description="Helical" evidence="8">
    <location>
        <begin position="192"/>
        <end position="215"/>
    </location>
</feature>
<keyword evidence="3" id="KW-1003">Cell membrane</keyword>
<dbReference type="InterPro" id="IPR000515">
    <property type="entry name" value="MetI-like"/>
</dbReference>
<sequence length="265" mass="28423">MNSNLLSRLINPANLVLWLVIVFLIGPFLIIVAASFSAGDTLAFPPQGFSLKWVYKVFTIESFQQSFITSMALAVGGTLVALALGVPAAYAMARYDMPFSETVRTIVSSPIIVPGIIVGLALLRYFVVPVGMSITLALFLAHTALVLPYAVRVVSASLNNLRSDMEEAAVLLGCSRAGAFFRVVMPNIKGGILSAFILGFVTSFNQVPVSLFLSGPGVRTLPIDMLGYMEIVFDPSIAALSSLLAFLSMGIVLLAERFLGFSRYV</sequence>
<dbReference type="Pfam" id="PF00528">
    <property type="entry name" value="BPD_transp_1"/>
    <property type="match status" value="1"/>
</dbReference>
<keyword evidence="2 8" id="KW-0813">Transport</keyword>
<dbReference type="PANTHER" id="PTHR43357:SF4">
    <property type="entry name" value="INNER MEMBRANE ABC TRANSPORTER PERMEASE PROTEIN YDCV"/>
    <property type="match status" value="1"/>
</dbReference>
<dbReference type="GO" id="GO:0055085">
    <property type="term" value="P:transmembrane transport"/>
    <property type="evidence" value="ECO:0007669"/>
    <property type="project" value="InterPro"/>
</dbReference>
<dbReference type="EMBL" id="QNRH01000002">
    <property type="protein sequence ID" value="RBO97290.1"/>
    <property type="molecule type" value="Genomic_DNA"/>
</dbReference>
<keyword evidence="6 8" id="KW-1133">Transmembrane helix</keyword>
<accession>A0A366E4J4</accession>
<feature type="transmembrane region" description="Helical" evidence="8">
    <location>
        <begin position="105"/>
        <end position="127"/>
    </location>
</feature>
<comment type="subcellular location">
    <subcellularLocation>
        <location evidence="1">Cell inner membrane</location>
        <topology evidence="1">Multi-pass membrane protein</topology>
    </subcellularLocation>
    <subcellularLocation>
        <location evidence="8">Cell membrane</location>
        <topology evidence="8">Multi-pass membrane protein</topology>
    </subcellularLocation>
</comment>
<evidence type="ECO:0000313" key="11">
    <source>
        <dbReference type="Proteomes" id="UP000252893"/>
    </source>
</evidence>
<evidence type="ECO:0000256" key="5">
    <source>
        <dbReference type="ARBA" id="ARBA00022692"/>
    </source>
</evidence>
<evidence type="ECO:0000259" key="9">
    <source>
        <dbReference type="PROSITE" id="PS50928"/>
    </source>
</evidence>
<keyword evidence="11" id="KW-1185">Reference proteome</keyword>
<dbReference type="RefSeq" id="WP_113943323.1">
    <property type="nucleotide sequence ID" value="NZ_JBHEEG010000012.1"/>
</dbReference>
<dbReference type="PANTHER" id="PTHR43357">
    <property type="entry name" value="INNER MEMBRANE ABC TRANSPORTER PERMEASE PROTEIN YDCV"/>
    <property type="match status" value="1"/>
</dbReference>
<dbReference type="Proteomes" id="UP000252893">
    <property type="component" value="Unassembled WGS sequence"/>
</dbReference>
<evidence type="ECO:0000313" key="10">
    <source>
        <dbReference type="EMBL" id="RBO97290.1"/>
    </source>
</evidence>
<evidence type="ECO:0000256" key="8">
    <source>
        <dbReference type="RuleBase" id="RU363032"/>
    </source>
</evidence>
<dbReference type="AlphaFoldDB" id="A0A366E4J4"/>
<evidence type="ECO:0000256" key="6">
    <source>
        <dbReference type="ARBA" id="ARBA00022989"/>
    </source>
</evidence>
<dbReference type="PROSITE" id="PS50928">
    <property type="entry name" value="ABC_TM1"/>
    <property type="match status" value="1"/>
</dbReference>
<reference evidence="10 11" key="1">
    <citation type="submission" date="2018-06" db="EMBL/GenBank/DDBJ databases">
        <title>Genomic Encyclopedia of Type Strains, Phase IV (KMG-IV): sequencing the most valuable type-strain genomes for metagenomic binning, comparative biology and taxonomic classification.</title>
        <authorList>
            <person name="Goeker M."/>
        </authorList>
    </citation>
    <scope>NUCLEOTIDE SEQUENCE [LARGE SCALE GENOMIC DNA]</scope>
    <source>
        <strain evidence="10 11">DSM 25619</strain>
    </source>
</reference>
<feature type="transmembrane region" description="Helical" evidence="8">
    <location>
        <begin position="133"/>
        <end position="155"/>
    </location>
</feature>
<organism evidence="10 11">
    <name type="scientific">Pseudochrobactrum asaccharolyticum</name>
    <dbReference type="NCBI Taxonomy" id="354351"/>
    <lineage>
        <taxon>Bacteria</taxon>
        <taxon>Pseudomonadati</taxon>
        <taxon>Pseudomonadota</taxon>
        <taxon>Alphaproteobacteria</taxon>
        <taxon>Hyphomicrobiales</taxon>
        <taxon>Brucellaceae</taxon>
        <taxon>Pseudochrobactrum</taxon>
    </lineage>
</organism>
<comment type="similarity">
    <text evidence="8">Belongs to the binding-protein-dependent transport system permease family.</text>
</comment>
<evidence type="ECO:0000256" key="1">
    <source>
        <dbReference type="ARBA" id="ARBA00004429"/>
    </source>
</evidence>
<evidence type="ECO:0000256" key="2">
    <source>
        <dbReference type="ARBA" id="ARBA00022448"/>
    </source>
</evidence>
<name>A0A366E4J4_9HYPH</name>
<keyword evidence="4" id="KW-0997">Cell inner membrane</keyword>
<dbReference type="InterPro" id="IPR035906">
    <property type="entry name" value="MetI-like_sf"/>
</dbReference>
<feature type="transmembrane region" description="Helical" evidence="8">
    <location>
        <begin position="67"/>
        <end position="93"/>
    </location>
</feature>
<proteinExistence type="inferred from homology"/>
<keyword evidence="7 8" id="KW-0472">Membrane</keyword>
<feature type="domain" description="ABC transmembrane type-1" evidence="9">
    <location>
        <begin position="67"/>
        <end position="255"/>
    </location>
</feature>
<feature type="transmembrane region" description="Helical" evidence="8">
    <location>
        <begin position="235"/>
        <end position="255"/>
    </location>
</feature>
<dbReference type="SUPFAM" id="SSF161098">
    <property type="entry name" value="MetI-like"/>
    <property type="match status" value="1"/>
</dbReference>
<dbReference type="OrthoDB" id="9782004at2"/>
<dbReference type="GO" id="GO:0005886">
    <property type="term" value="C:plasma membrane"/>
    <property type="evidence" value="ECO:0007669"/>
    <property type="project" value="UniProtKB-SubCell"/>
</dbReference>
<dbReference type="Gene3D" id="1.10.3720.10">
    <property type="entry name" value="MetI-like"/>
    <property type="match status" value="1"/>
</dbReference>
<keyword evidence="5 8" id="KW-0812">Transmembrane</keyword>
<comment type="caution">
    <text evidence="10">The sequence shown here is derived from an EMBL/GenBank/DDBJ whole genome shotgun (WGS) entry which is preliminary data.</text>
</comment>
<gene>
    <name evidence="10" type="ORF">DFR47_10271</name>
</gene>